<evidence type="ECO:0000313" key="7">
    <source>
        <dbReference type="EMBL" id="QIW12896.1"/>
    </source>
</evidence>
<feature type="domain" description="Aminotransferase class I/classII large" evidence="5">
    <location>
        <begin position="30"/>
        <end position="363"/>
    </location>
</feature>
<dbReference type="Gene3D" id="3.40.640.10">
    <property type="entry name" value="Type I PLP-dependent aspartate aminotransferase-like (Major domain)"/>
    <property type="match status" value="1"/>
</dbReference>
<comment type="cofactor">
    <cofactor evidence="1">
        <name>pyridoxal 5'-phosphate</name>
        <dbReference type="ChEBI" id="CHEBI:597326"/>
    </cofactor>
</comment>
<dbReference type="KEGG" id="fad:CDH04_09690"/>
<evidence type="ECO:0000313" key="9">
    <source>
        <dbReference type="Proteomes" id="UP000681131"/>
    </source>
</evidence>
<dbReference type="Gene3D" id="3.90.1150.10">
    <property type="entry name" value="Aspartate Aminotransferase, domain 1"/>
    <property type="match status" value="1"/>
</dbReference>
<dbReference type="Pfam" id="PF00155">
    <property type="entry name" value="Aminotran_1_2"/>
    <property type="match status" value="1"/>
</dbReference>
<organism evidence="6 8">
    <name type="scientific">Francisella adeliensis</name>
    <dbReference type="NCBI Taxonomy" id="2007306"/>
    <lineage>
        <taxon>Bacteria</taxon>
        <taxon>Pseudomonadati</taxon>
        <taxon>Pseudomonadota</taxon>
        <taxon>Gammaproteobacteria</taxon>
        <taxon>Thiotrichales</taxon>
        <taxon>Francisellaceae</taxon>
        <taxon>Francisella</taxon>
    </lineage>
</organism>
<dbReference type="InterPro" id="IPR004839">
    <property type="entry name" value="Aminotransferase_I/II_large"/>
</dbReference>
<feature type="coiled-coil region" evidence="4">
    <location>
        <begin position="260"/>
        <end position="287"/>
    </location>
</feature>
<sequence>MDFLEEKYKHYLEKNLIRNQNISNNCKSNIDFTSSDYLNIASSKNLKKSILSGFEKYGFGSKGSAAVCGYNDSTKHFEEKFANFVGYPKAIFFNSGYMANLAIYATLFNEKNTLFTDKFIHASTIDGINLSKVKLKRYRHQNYNHLLKIYDQNSYIATEGIFSTTGTITNLKKIFEISDNKIIVDEAHSLGVLGNNGRGLINHYNLNSNNCPIAIYPLGKAFGGVGAVVCTTLEIANYLQQFARSYIYTTAIPPLILEASITQLDNLAEANQQRENLRNNILYFNKLSNERNLLLASIDISPIRSIIIKENDLALQIKQELENNSLKVSCFRYPTVPQNLTMLRLSIHAKNTFSEIEKAINIITKF</sequence>
<gene>
    <name evidence="6" type="ORF">CDH04_09690</name>
    <name evidence="7" type="ORF">FZC43_09700</name>
</gene>
<reference evidence="6 8" key="1">
    <citation type="submission" date="2017-06" db="EMBL/GenBank/DDBJ databases">
        <title>Complete genome of Francisella adeliensis.</title>
        <authorList>
            <person name="Vallesi A."/>
            <person name="Sjodin A."/>
        </authorList>
    </citation>
    <scope>NUCLEOTIDE SEQUENCE [LARGE SCALE GENOMIC DNA]</scope>
    <source>
        <strain evidence="6 8">FDC440</strain>
    </source>
</reference>
<dbReference type="EMBL" id="CP043424">
    <property type="protein sequence ID" value="QIW12896.1"/>
    <property type="molecule type" value="Genomic_DNA"/>
</dbReference>
<accession>A0A2Z4Y1N7</accession>
<dbReference type="InterPro" id="IPR015421">
    <property type="entry name" value="PyrdxlP-dep_Trfase_major"/>
</dbReference>
<dbReference type="SUPFAM" id="SSF53383">
    <property type="entry name" value="PLP-dependent transferases"/>
    <property type="match status" value="1"/>
</dbReference>
<dbReference type="InterPro" id="IPR015422">
    <property type="entry name" value="PyrdxlP-dep_Trfase_small"/>
</dbReference>
<reference evidence="7 9" key="2">
    <citation type="submission" date="2019-08" db="EMBL/GenBank/DDBJ databases">
        <title>Complete genome sequences of Francisella adeliensis (FSC1325 and FSC1326).</title>
        <authorList>
            <person name="Ohrman C."/>
            <person name="Uneklint I."/>
            <person name="Vallesi A."/>
            <person name="Karlsson L."/>
            <person name="Sjodin A."/>
        </authorList>
    </citation>
    <scope>NUCLEOTIDE SEQUENCE [LARGE SCALE GENOMIC DNA]</scope>
    <source>
        <strain evidence="7 9">FSC1325</strain>
    </source>
</reference>
<evidence type="ECO:0000256" key="2">
    <source>
        <dbReference type="ARBA" id="ARBA00022679"/>
    </source>
</evidence>
<evidence type="ECO:0000256" key="1">
    <source>
        <dbReference type="ARBA" id="ARBA00001933"/>
    </source>
</evidence>
<dbReference type="InterPro" id="IPR050087">
    <property type="entry name" value="AON_synthase_class-II"/>
</dbReference>
<dbReference type="InterPro" id="IPR015424">
    <property type="entry name" value="PyrdxlP-dep_Trfase"/>
</dbReference>
<dbReference type="GO" id="GO:0008483">
    <property type="term" value="F:transaminase activity"/>
    <property type="evidence" value="ECO:0007669"/>
    <property type="project" value="UniProtKB-KW"/>
</dbReference>
<evidence type="ECO:0000259" key="5">
    <source>
        <dbReference type="Pfam" id="PF00155"/>
    </source>
</evidence>
<evidence type="ECO:0000256" key="4">
    <source>
        <dbReference type="SAM" id="Coils"/>
    </source>
</evidence>
<dbReference type="Proteomes" id="UP000251120">
    <property type="component" value="Chromosome"/>
</dbReference>
<evidence type="ECO:0000313" key="8">
    <source>
        <dbReference type="Proteomes" id="UP000251120"/>
    </source>
</evidence>
<dbReference type="Proteomes" id="UP000681131">
    <property type="component" value="Chromosome"/>
</dbReference>
<protein>
    <submittedName>
        <fullName evidence="6">8-amino-7-oxononanoate synthase</fullName>
    </submittedName>
    <submittedName>
        <fullName evidence="7">Pyridoxal phosphate-dependent aminotransferase family protein</fullName>
    </submittedName>
</protein>
<name>A0A2Z4Y1N7_9GAMM</name>
<dbReference type="RefSeq" id="WP_112870827.1">
    <property type="nucleotide sequence ID" value="NZ_CP021781.1"/>
</dbReference>
<keyword evidence="2" id="KW-0808">Transferase</keyword>
<dbReference type="OrthoDB" id="9807157at2"/>
<dbReference type="GO" id="GO:0008710">
    <property type="term" value="F:8-amino-7-oxononanoate synthase activity"/>
    <property type="evidence" value="ECO:0007669"/>
    <property type="project" value="TreeGrafter"/>
</dbReference>
<dbReference type="EMBL" id="CP021781">
    <property type="protein sequence ID" value="AXA34652.1"/>
    <property type="molecule type" value="Genomic_DNA"/>
</dbReference>
<keyword evidence="9" id="KW-1185">Reference proteome</keyword>
<keyword evidence="7" id="KW-0032">Aminotransferase</keyword>
<keyword evidence="4" id="KW-0175">Coiled coil</keyword>
<dbReference type="AlphaFoldDB" id="A0A2Z4Y1N7"/>
<dbReference type="PANTHER" id="PTHR13693">
    <property type="entry name" value="CLASS II AMINOTRANSFERASE/8-AMINO-7-OXONONANOATE SYNTHASE"/>
    <property type="match status" value="1"/>
</dbReference>
<keyword evidence="3" id="KW-0663">Pyridoxal phosphate</keyword>
<dbReference type="GO" id="GO:0009102">
    <property type="term" value="P:biotin biosynthetic process"/>
    <property type="evidence" value="ECO:0007669"/>
    <property type="project" value="TreeGrafter"/>
</dbReference>
<proteinExistence type="predicted"/>
<dbReference type="PANTHER" id="PTHR13693:SF100">
    <property type="entry name" value="8-AMINO-7-OXONONANOATE SYNTHASE"/>
    <property type="match status" value="1"/>
</dbReference>
<dbReference type="GO" id="GO:0030170">
    <property type="term" value="F:pyridoxal phosphate binding"/>
    <property type="evidence" value="ECO:0007669"/>
    <property type="project" value="InterPro"/>
</dbReference>
<evidence type="ECO:0000313" key="6">
    <source>
        <dbReference type="EMBL" id="AXA34652.1"/>
    </source>
</evidence>
<evidence type="ECO:0000256" key="3">
    <source>
        <dbReference type="ARBA" id="ARBA00022898"/>
    </source>
</evidence>